<dbReference type="EMBL" id="JBHUCX010000102">
    <property type="protein sequence ID" value="MFD1678264.1"/>
    <property type="molecule type" value="Genomic_DNA"/>
</dbReference>
<accession>A0ABW4JQV0</accession>
<evidence type="ECO:0000313" key="1">
    <source>
        <dbReference type="EMBL" id="MFD1678264.1"/>
    </source>
</evidence>
<reference evidence="2" key="1">
    <citation type="journal article" date="2019" name="Int. J. Syst. Evol. Microbiol.">
        <title>The Global Catalogue of Microorganisms (GCM) 10K type strain sequencing project: providing services to taxonomists for standard genome sequencing and annotation.</title>
        <authorList>
            <consortium name="The Broad Institute Genomics Platform"/>
            <consortium name="The Broad Institute Genome Sequencing Center for Infectious Disease"/>
            <person name="Wu L."/>
            <person name="Ma J."/>
        </authorList>
    </citation>
    <scope>NUCLEOTIDE SEQUENCE [LARGE SCALE GENOMIC DNA]</scope>
    <source>
        <strain evidence="2">CGMCC 1.12286</strain>
    </source>
</reference>
<comment type="caution">
    <text evidence="1">The sequence shown here is derived from an EMBL/GenBank/DDBJ whole genome shotgun (WGS) entry which is preliminary data.</text>
</comment>
<protein>
    <submittedName>
        <fullName evidence="1">Uncharacterized protein</fullName>
    </submittedName>
</protein>
<proteinExistence type="predicted"/>
<keyword evidence="2" id="KW-1185">Reference proteome</keyword>
<gene>
    <name evidence="1" type="ORF">ACFSB2_26730</name>
</gene>
<dbReference type="Proteomes" id="UP001597079">
    <property type="component" value="Unassembled WGS sequence"/>
</dbReference>
<dbReference type="RefSeq" id="WP_377946301.1">
    <property type="nucleotide sequence ID" value="NZ_JBHUCX010000102.1"/>
</dbReference>
<evidence type="ECO:0000313" key="2">
    <source>
        <dbReference type="Proteomes" id="UP001597079"/>
    </source>
</evidence>
<organism evidence="1 2">
    <name type="scientific">Alicyclobacillus fodiniaquatilis</name>
    <dbReference type="NCBI Taxonomy" id="1661150"/>
    <lineage>
        <taxon>Bacteria</taxon>
        <taxon>Bacillati</taxon>
        <taxon>Bacillota</taxon>
        <taxon>Bacilli</taxon>
        <taxon>Bacillales</taxon>
        <taxon>Alicyclobacillaceae</taxon>
        <taxon>Alicyclobacillus</taxon>
    </lineage>
</organism>
<sequence>MHVLAISTVSHPDEFWGSLKKAYSRLPQGSMWLLAVASTDGTKAVNVIVHDSIYNIRNLFEEYVAPFGTTEYFEVDATNAVGLMNP</sequence>
<name>A0ABW4JQV0_9BACL</name>